<accession>A0A1I0DST8</accession>
<dbReference type="Proteomes" id="UP000198618">
    <property type="component" value="Unassembled WGS sequence"/>
</dbReference>
<reference evidence="2 3" key="1">
    <citation type="submission" date="2016-10" db="EMBL/GenBank/DDBJ databases">
        <authorList>
            <person name="de Groot N.N."/>
        </authorList>
    </citation>
    <scope>NUCLEOTIDE SEQUENCE [LARGE SCALE GENOMIC DNA]</scope>
    <source>
        <strain evidence="2 3">IBRC-M 10780</strain>
    </source>
</reference>
<evidence type="ECO:0000256" key="1">
    <source>
        <dbReference type="SAM" id="Phobius"/>
    </source>
</evidence>
<dbReference type="PANTHER" id="PTHR34351:SF2">
    <property type="entry name" value="DUF58 DOMAIN-CONTAINING PROTEIN"/>
    <property type="match status" value="1"/>
</dbReference>
<sequence>MMWKKEVGLEHSKSFDYVLIALVLFFLIGVIFRAPIAFVGVGIFLSYLIVYKVYDRGIGQKLELESKEQSIKLFPGEEANLKFELRNYSLFPIVNGMFKVQIGPSVKAYTLVDEQEEYWKQLKLPLSVLQKRNTTIEFPVIAEQRGVSKVNNIEYTFPHLLNFNLVTLGYRKFFRTEFIVYPKLLPVEGAEAIFHMIPGDGRANFSPFEDIQSPRGTRDYSFSDPFHRINWNASVKSQSLQTNIYERVVDMSYVFIVNLSTEKGPNKYRYNKNLENLLSYTAYLSEFATKTGVPYEIYVNARKPGKIPYIQLPEGEGKSHYGHALEMLARVHKQSMIMPFNQLLHRLGKQFINPKTIIIIGEVPTGALETIQTWKQVQNTVFQVTGTEEGAVVRPIRKETYTNAT</sequence>
<keyword evidence="1" id="KW-1133">Transmembrane helix</keyword>
<protein>
    <submittedName>
        <fullName evidence="2">Uncharacterized conserved protein, DUF58 family, contains vWF domain</fullName>
    </submittedName>
</protein>
<gene>
    <name evidence="2" type="ORF">SAMN05216389_109131</name>
</gene>
<evidence type="ECO:0000313" key="3">
    <source>
        <dbReference type="Proteomes" id="UP000198618"/>
    </source>
</evidence>
<name>A0A1I0DST8_9BACI</name>
<organism evidence="2 3">
    <name type="scientific">Oceanobacillus limi</name>
    <dbReference type="NCBI Taxonomy" id="930131"/>
    <lineage>
        <taxon>Bacteria</taxon>
        <taxon>Bacillati</taxon>
        <taxon>Bacillota</taxon>
        <taxon>Bacilli</taxon>
        <taxon>Bacillales</taxon>
        <taxon>Bacillaceae</taxon>
        <taxon>Oceanobacillus</taxon>
    </lineage>
</organism>
<dbReference type="EMBL" id="FOHE01000009">
    <property type="protein sequence ID" value="SET35364.1"/>
    <property type="molecule type" value="Genomic_DNA"/>
</dbReference>
<dbReference type="PANTHER" id="PTHR34351">
    <property type="entry name" value="SLR1927 PROTEIN-RELATED"/>
    <property type="match status" value="1"/>
</dbReference>
<keyword evidence="1" id="KW-0472">Membrane</keyword>
<evidence type="ECO:0000313" key="2">
    <source>
        <dbReference type="EMBL" id="SET35364.1"/>
    </source>
</evidence>
<proteinExistence type="predicted"/>
<dbReference type="AlphaFoldDB" id="A0A1I0DST8"/>
<dbReference type="OrthoDB" id="9789943at2"/>
<dbReference type="RefSeq" id="WP_090869917.1">
    <property type="nucleotide sequence ID" value="NZ_FOHE01000009.1"/>
</dbReference>
<keyword evidence="1" id="KW-0812">Transmembrane</keyword>
<feature type="transmembrane region" description="Helical" evidence="1">
    <location>
        <begin position="20"/>
        <end position="51"/>
    </location>
</feature>
<dbReference type="STRING" id="930131.SAMN05216389_109131"/>
<keyword evidence="3" id="KW-1185">Reference proteome</keyword>